<organism evidence="2 3">
    <name type="scientific">Pristionchus mayeri</name>
    <dbReference type="NCBI Taxonomy" id="1317129"/>
    <lineage>
        <taxon>Eukaryota</taxon>
        <taxon>Metazoa</taxon>
        <taxon>Ecdysozoa</taxon>
        <taxon>Nematoda</taxon>
        <taxon>Chromadorea</taxon>
        <taxon>Rhabditida</taxon>
        <taxon>Rhabditina</taxon>
        <taxon>Diplogasteromorpha</taxon>
        <taxon>Diplogasteroidea</taxon>
        <taxon>Neodiplogasteridae</taxon>
        <taxon>Pristionchus</taxon>
    </lineage>
</organism>
<dbReference type="AlphaFoldDB" id="A0AAN5CI57"/>
<sequence>SSTSRSEHVERWLDSYSTSRAFPSSTFEYPNRNGPRSKTVKTPFGRKWTESSCPSHSPSIATLQGNLVSRAQLLSRQHGWTRSPISTGTTPASFGRYSSSSRAMLREVRRDIHLPFFPTRYTIEKCVMDIQIKIS</sequence>
<reference evidence="3" key="1">
    <citation type="submission" date="2022-10" db="EMBL/GenBank/DDBJ databases">
        <title>Genome assembly of Pristionchus species.</title>
        <authorList>
            <person name="Yoshida K."/>
            <person name="Sommer R.J."/>
        </authorList>
    </citation>
    <scope>NUCLEOTIDE SEQUENCE [LARGE SCALE GENOMIC DNA]</scope>
    <source>
        <strain evidence="3">RS5460</strain>
    </source>
</reference>
<comment type="caution">
    <text evidence="2">The sequence shown here is derived from an EMBL/GenBank/DDBJ whole genome shotgun (WGS) entry which is preliminary data.</text>
</comment>
<feature type="region of interest" description="Disordered" evidence="1">
    <location>
        <begin position="24"/>
        <end position="57"/>
    </location>
</feature>
<keyword evidence="3" id="KW-1185">Reference proteome</keyword>
<evidence type="ECO:0000256" key="1">
    <source>
        <dbReference type="SAM" id="MobiDB-lite"/>
    </source>
</evidence>
<name>A0AAN5CI57_9BILA</name>
<proteinExistence type="predicted"/>
<protein>
    <submittedName>
        <fullName evidence="2">Uncharacterized protein</fullName>
    </submittedName>
</protein>
<accession>A0AAN5CI57</accession>
<dbReference type="EMBL" id="BTRK01000004">
    <property type="protein sequence ID" value="GMR44800.1"/>
    <property type="molecule type" value="Genomic_DNA"/>
</dbReference>
<evidence type="ECO:0000313" key="2">
    <source>
        <dbReference type="EMBL" id="GMR44800.1"/>
    </source>
</evidence>
<gene>
    <name evidence="2" type="ORF">PMAYCL1PPCAC_14995</name>
</gene>
<feature type="non-terminal residue" evidence="2">
    <location>
        <position position="1"/>
    </location>
</feature>
<evidence type="ECO:0000313" key="3">
    <source>
        <dbReference type="Proteomes" id="UP001328107"/>
    </source>
</evidence>
<dbReference type="Proteomes" id="UP001328107">
    <property type="component" value="Unassembled WGS sequence"/>
</dbReference>